<evidence type="ECO:0008006" key="10">
    <source>
        <dbReference type="Google" id="ProtNLM"/>
    </source>
</evidence>
<keyword evidence="5 7" id="KW-1133">Transmembrane helix</keyword>
<comment type="subcellular location">
    <subcellularLocation>
        <location evidence="1">Cell membrane</location>
        <topology evidence="1">Multi-pass membrane protein</topology>
    </subcellularLocation>
</comment>
<keyword evidence="9" id="KW-1185">Reference proteome</keyword>
<comment type="similarity">
    <text evidence="2">Belongs to the UPF0324 family.</text>
</comment>
<name>D1CDF8_THET1</name>
<dbReference type="GO" id="GO:0005886">
    <property type="term" value="C:plasma membrane"/>
    <property type="evidence" value="ECO:0007669"/>
    <property type="project" value="UniProtKB-SubCell"/>
</dbReference>
<feature type="transmembrane region" description="Helical" evidence="7">
    <location>
        <begin position="115"/>
        <end position="134"/>
    </location>
</feature>
<keyword evidence="3" id="KW-1003">Cell membrane</keyword>
<accession>D1CDF8</accession>
<feature type="transmembrane region" description="Helical" evidence="7">
    <location>
        <begin position="58"/>
        <end position="75"/>
    </location>
</feature>
<feature type="transmembrane region" description="Helical" evidence="7">
    <location>
        <begin position="172"/>
        <end position="191"/>
    </location>
</feature>
<dbReference type="EMBL" id="CP001825">
    <property type="protein sequence ID" value="ACZ40964.1"/>
    <property type="molecule type" value="Genomic_DNA"/>
</dbReference>
<evidence type="ECO:0000256" key="6">
    <source>
        <dbReference type="ARBA" id="ARBA00023136"/>
    </source>
</evidence>
<evidence type="ECO:0000256" key="3">
    <source>
        <dbReference type="ARBA" id="ARBA00022475"/>
    </source>
</evidence>
<evidence type="ECO:0000256" key="5">
    <source>
        <dbReference type="ARBA" id="ARBA00022989"/>
    </source>
</evidence>
<proteinExistence type="inferred from homology"/>
<feature type="transmembrane region" description="Helical" evidence="7">
    <location>
        <begin position="87"/>
        <end position="109"/>
    </location>
</feature>
<dbReference type="STRING" id="525904.Tter_0041"/>
<dbReference type="Proteomes" id="UP000000323">
    <property type="component" value="Chromosome 1"/>
</dbReference>
<dbReference type="Pfam" id="PF03601">
    <property type="entry name" value="Cons_hypoth698"/>
    <property type="match status" value="1"/>
</dbReference>
<keyword evidence="4 7" id="KW-0812">Transmembrane</keyword>
<dbReference type="eggNOG" id="COG2855">
    <property type="taxonomic scope" value="Bacteria"/>
</dbReference>
<dbReference type="HOGENOM" id="CLU_033541_1_0_0"/>
<dbReference type="InterPro" id="IPR018383">
    <property type="entry name" value="UPF0324_pro"/>
</dbReference>
<dbReference type="KEGG" id="ttr:Tter_0041"/>
<feature type="transmembrane region" description="Helical" evidence="7">
    <location>
        <begin position="141"/>
        <end position="160"/>
    </location>
</feature>
<evidence type="ECO:0000256" key="7">
    <source>
        <dbReference type="SAM" id="Phobius"/>
    </source>
</evidence>
<organism evidence="8 9">
    <name type="scientific">Thermobaculum terrenum (strain ATCC BAA-798 / CCMEE 7001 / YNP1)</name>
    <dbReference type="NCBI Taxonomy" id="525904"/>
    <lineage>
        <taxon>Bacteria</taxon>
        <taxon>Bacillati</taxon>
        <taxon>Chloroflexota</taxon>
        <taxon>Chloroflexia</taxon>
        <taxon>Candidatus Thermobaculales</taxon>
        <taxon>Candidatus Thermobaculaceae</taxon>
        <taxon>Thermobaculum</taxon>
    </lineage>
</organism>
<feature type="transmembrane region" description="Helical" evidence="7">
    <location>
        <begin position="298"/>
        <end position="317"/>
    </location>
</feature>
<reference evidence="9" key="1">
    <citation type="journal article" date="2010" name="Stand. Genomic Sci.">
        <title>Complete genome sequence of 'Thermobaculum terrenum' type strain (YNP1).</title>
        <authorList>
            <person name="Kiss H."/>
            <person name="Cleland D."/>
            <person name="Lapidus A."/>
            <person name="Lucas S."/>
            <person name="Glavina Del Rio T."/>
            <person name="Nolan M."/>
            <person name="Tice H."/>
            <person name="Han C."/>
            <person name="Goodwin L."/>
            <person name="Pitluck S."/>
            <person name="Liolios K."/>
            <person name="Ivanova N."/>
            <person name="Mavromatis K."/>
            <person name="Ovchinnikova G."/>
            <person name="Pati A."/>
            <person name="Chen A."/>
            <person name="Palaniappan K."/>
            <person name="Land M."/>
            <person name="Hauser L."/>
            <person name="Chang Y."/>
            <person name="Jeffries C."/>
            <person name="Lu M."/>
            <person name="Brettin T."/>
            <person name="Detter J."/>
            <person name="Goker M."/>
            <person name="Tindall B."/>
            <person name="Beck B."/>
            <person name="McDermott T."/>
            <person name="Woyke T."/>
            <person name="Bristow J."/>
            <person name="Eisen J."/>
            <person name="Markowitz V."/>
            <person name="Hugenholtz P."/>
            <person name="Kyrpides N."/>
            <person name="Klenk H."/>
            <person name="Cheng J."/>
        </authorList>
    </citation>
    <scope>NUCLEOTIDE SEQUENCE [LARGE SCALE GENOMIC DNA]</scope>
    <source>
        <strain evidence="9">ATCC BAA-798 / YNP1</strain>
    </source>
</reference>
<dbReference type="PANTHER" id="PTHR30106:SF1">
    <property type="entry name" value="UPF0324 MEMBRANE PROTEIN FN0533"/>
    <property type="match status" value="1"/>
</dbReference>
<evidence type="ECO:0000256" key="2">
    <source>
        <dbReference type="ARBA" id="ARBA00007977"/>
    </source>
</evidence>
<feature type="transmembrane region" description="Helical" evidence="7">
    <location>
        <begin position="31"/>
        <end position="52"/>
    </location>
</feature>
<dbReference type="PANTHER" id="PTHR30106">
    <property type="entry name" value="INNER MEMBRANE PROTEIN YEIH-RELATED"/>
    <property type="match status" value="1"/>
</dbReference>
<keyword evidence="6 7" id="KW-0472">Membrane</keyword>
<evidence type="ECO:0000313" key="8">
    <source>
        <dbReference type="EMBL" id="ACZ40964.1"/>
    </source>
</evidence>
<evidence type="ECO:0000256" key="1">
    <source>
        <dbReference type="ARBA" id="ARBA00004651"/>
    </source>
</evidence>
<sequence>MTEIHPHIEAVSQEIKETPIHLFIWRRVQRYAPGILLLVAVGYFALVCSYFLTGLSYIPMSILLGAFISNSFGLHPALEKGISTYELWLKVGIVLLGAQVAFTQLGIYWLKVLPLAILIVLLGFFITLAIGKCFRLPRPLTILIAAGSGICGVSAIINTSKRIGASEEETEYAVGTVLVFGALAIVLYPILGRLLGLSEQIYGTWTGLSVNNTAEVVATGYTLGAVAGTIAIATKLCRILTLGAVISIIDRIDSGESTPRDITIQNIWKHTPKFILAFVVLSIVSSLGFLSAEDKTSLYNLSSWFFLMAFAGIGFRLKWSDLSKVGYRPLLAGGISTLFIASISLVISMIIT</sequence>
<protein>
    <recommendedName>
        <fullName evidence="10">Sulfate exporter family transporter</fullName>
    </recommendedName>
</protein>
<feature type="transmembrane region" description="Helical" evidence="7">
    <location>
        <begin position="274"/>
        <end position="292"/>
    </location>
</feature>
<evidence type="ECO:0000256" key="4">
    <source>
        <dbReference type="ARBA" id="ARBA00022692"/>
    </source>
</evidence>
<feature type="transmembrane region" description="Helical" evidence="7">
    <location>
        <begin position="329"/>
        <end position="351"/>
    </location>
</feature>
<evidence type="ECO:0000313" key="9">
    <source>
        <dbReference type="Proteomes" id="UP000000323"/>
    </source>
</evidence>
<dbReference type="AlphaFoldDB" id="D1CDF8"/>
<gene>
    <name evidence="8" type="ordered locus">Tter_0041</name>
</gene>